<comment type="subcellular location">
    <subcellularLocation>
        <location evidence="1">Membrane</location>
        <topology evidence="1">Multi-pass membrane protein</topology>
    </subcellularLocation>
</comment>
<dbReference type="PANTHER" id="PTHR30618">
    <property type="entry name" value="NCS1 FAMILY PURINE/PYRIMIDINE TRANSPORTER"/>
    <property type="match status" value="1"/>
</dbReference>
<feature type="transmembrane region" description="Helical" evidence="6">
    <location>
        <begin position="100"/>
        <end position="119"/>
    </location>
</feature>
<evidence type="ECO:0000256" key="5">
    <source>
        <dbReference type="ARBA" id="ARBA00023136"/>
    </source>
</evidence>
<feature type="transmembrane region" description="Helical" evidence="6">
    <location>
        <begin position="436"/>
        <end position="457"/>
    </location>
</feature>
<proteinExistence type="inferred from homology"/>
<evidence type="ECO:0000256" key="1">
    <source>
        <dbReference type="ARBA" id="ARBA00004141"/>
    </source>
</evidence>
<feature type="transmembrane region" description="Helical" evidence="6">
    <location>
        <begin position="168"/>
        <end position="186"/>
    </location>
</feature>
<dbReference type="Proteomes" id="UP000258309">
    <property type="component" value="Unassembled WGS sequence"/>
</dbReference>
<feature type="transmembrane region" description="Helical" evidence="6">
    <location>
        <begin position="68"/>
        <end position="88"/>
    </location>
</feature>
<evidence type="ECO:0000313" key="7">
    <source>
        <dbReference type="EMBL" id="RFU34897.1"/>
    </source>
</evidence>
<sequence>MGERGYSACASRTANLEYGSLMKLSTSRPQTNGHDADSLQFVQLWFLVNMNISSYETGSALLAVGMTWWQAIIVILVGDFIASCFAVLNSYSGAQSHVGYPIVSRSVWGMWGAYFPILTRILPSIVWYGVQAVIGGKMVYVCIRAIWPSVENIHNTFAADAGITTAQFMGYVIFNFFCCILIWFPPNKLRHYFHVGSVLVFIANLALLGWALGQRGPDGFGPVFASRTDLKGSALAWNMLNGIMSVIGSIASGILNQNDFTRFAKRTNQVTWTQFLSFNFTSAFIHIAGVLVTASTQIKYGKGTPLWDVSDLFVAMQDQLGSKGRAATFFLAAAFIISQCSINVPGNVLAAGLDIASILPRYVNLRRGAYIIAALSVAPVPWKQLASGSVFLSVLSAYAVFLGPMVGLLCVHYYLIQKRVFHIPDLYEGSSKSAYWYTYGFNWRTFIAWVCAVVPSMPGFVHSIHGAGNIEEGATHIFNLTFILGFFLAAFFAYMLHWIFPVEYPPENCSQMELAMEGIEGVAESNGSESEMGEKNVSLFRAKEALAA</sequence>
<keyword evidence="8" id="KW-1185">Reference proteome</keyword>
<feature type="non-terminal residue" evidence="7">
    <location>
        <position position="548"/>
    </location>
</feature>
<comment type="similarity">
    <text evidence="2">Belongs to the purine-cytosine permease (2.A.39) family.</text>
</comment>
<evidence type="ECO:0000256" key="6">
    <source>
        <dbReference type="SAM" id="Phobius"/>
    </source>
</evidence>
<accession>A0A3E2HNG4</accession>
<evidence type="ECO:0000313" key="8">
    <source>
        <dbReference type="Proteomes" id="UP000258309"/>
    </source>
</evidence>
<dbReference type="AlphaFoldDB" id="A0A3E2HNG4"/>
<organism evidence="7 8">
    <name type="scientific">Scytalidium lignicola</name>
    <name type="common">Hyphomycete</name>
    <dbReference type="NCBI Taxonomy" id="5539"/>
    <lineage>
        <taxon>Eukaryota</taxon>
        <taxon>Fungi</taxon>
        <taxon>Dikarya</taxon>
        <taxon>Ascomycota</taxon>
        <taxon>Pezizomycotina</taxon>
        <taxon>Leotiomycetes</taxon>
        <taxon>Leotiomycetes incertae sedis</taxon>
        <taxon>Scytalidium</taxon>
    </lineage>
</organism>
<keyword evidence="4 6" id="KW-1133">Transmembrane helix</keyword>
<feature type="transmembrane region" description="Helical" evidence="6">
    <location>
        <begin position="390"/>
        <end position="415"/>
    </location>
</feature>
<dbReference type="GO" id="GO:0015205">
    <property type="term" value="F:nucleobase transmembrane transporter activity"/>
    <property type="evidence" value="ECO:0007669"/>
    <property type="project" value="TreeGrafter"/>
</dbReference>
<feature type="transmembrane region" description="Helical" evidence="6">
    <location>
        <begin position="192"/>
        <end position="213"/>
    </location>
</feature>
<feature type="transmembrane region" description="Helical" evidence="6">
    <location>
        <begin position="326"/>
        <end position="344"/>
    </location>
</feature>
<dbReference type="Pfam" id="PF02133">
    <property type="entry name" value="Transp_cyt_pur"/>
    <property type="match status" value="1"/>
</dbReference>
<dbReference type="OrthoDB" id="2018619at2759"/>
<dbReference type="PANTHER" id="PTHR30618:SF4">
    <property type="entry name" value="ALLANTOIN PERMEASE"/>
    <property type="match status" value="1"/>
</dbReference>
<reference evidence="7 8" key="1">
    <citation type="submission" date="2018-05" db="EMBL/GenBank/DDBJ databases">
        <title>Draft genome sequence of Scytalidium lignicola DSM 105466, a ubiquitous saprotrophic fungus.</title>
        <authorList>
            <person name="Buettner E."/>
            <person name="Gebauer A.M."/>
            <person name="Hofrichter M."/>
            <person name="Liers C."/>
            <person name="Kellner H."/>
        </authorList>
    </citation>
    <scope>NUCLEOTIDE SEQUENCE [LARGE SCALE GENOMIC DNA]</scope>
    <source>
        <strain evidence="7 8">DSM 105466</strain>
    </source>
</reference>
<dbReference type="InterPro" id="IPR045225">
    <property type="entry name" value="Uracil/uridine/allantoin_perm"/>
</dbReference>
<evidence type="ECO:0000256" key="2">
    <source>
        <dbReference type="ARBA" id="ARBA00008974"/>
    </source>
</evidence>
<evidence type="ECO:0000256" key="3">
    <source>
        <dbReference type="ARBA" id="ARBA00022692"/>
    </source>
</evidence>
<feature type="transmembrane region" description="Helical" evidence="6">
    <location>
        <begin position="275"/>
        <end position="294"/>
    </location>
</feature>
<dbReference type="InterPro" id="IPR001248">
    <property type="entry name" value="Pur-cyt_permease"/>
</dbReference>
<dbReference type="OMA" id="ATFPKYI"/>
<feature type="transmembrane region" description="Helical" evidence="6">
    <location>
        <begin position="234"/>
        <end position="255"/>
    </location>
</feature>
<keyword evidence="5 6" id="KW-0472">Membrane</keyword>
<dbReference type="Gene3D" id="1.10.4160.10">
    <property type="entry name" value="Hydantoin permease"/>
    <property type="match status" value="1"/>
</dbReference>
<comment type="caution">
    <text evidence="7">The sequence shown here is derived from an EMBL/GenBank/DDBJ whole genome shotgun (WGS) entry which is preliminary data.</text>
</comment>
<feature type="transmembrane region" description="Helical" evidence="6">
    <location>
        <begin position="477"/>
        <end position="496"/>
    </location>
</feature>
<feature type="non-terminal residue" evidence="7">
    <location>
        <position position="1"/>
    </location>
</feature>
<evidence type="ECO:0000256" key="4">
    <source>
        <dbReference type="ARBA" id="ARBA00022989"/>
    </source>
</evidence>
<dbReference type="EMBL" id="NCSJ02000015">
    <property type="protein sequence ID" value="RFU34897.1"/>
    <property type="molecule type" value="Genomic_DNA"/>
</dbReference>
<name>A0A3E2HNG4_SCYLI</name>
<protein>
    <submittedName>
        <fullName evidence="7">Uncharacterized protein</fullName>
    </submittedName>
</protein>
<gene>
    <name evidence="7" type="ORF">B7463_g1496</name>
</gene>
<feature type="transmembrane region" description="Helical" evidence="6">
    <location>
        <begin position="125"/>
        <end position="147"/>
    </location>
</feature>
<keyword evidence="3 6" id="KW-0812">Transmembrane</keyword>
<dbReference type="GO" id="GO:0005886">
    <property type="term" value="C:plasma membrane"/>
    <property type="evidence" value="ECO:0007669"/>
    <property type="project" value="TreeGrafter"/>
</dbReference>